<evidence type="ECO:0000313" key="1">
    <source>
        <dbReference type="EMBL" id="GHI68896.1"/>
    </source>
</evidence>
<keyword evidence="2" id="KW-1185">Reference proteome</keyword>
<comment type="caution">
    <text evidence="1">The sequence shown here is derived from an EMBL/GenBank/DDBJ whole genome shotgun (WGS) entry which is preliminary data.</text>
</comment>
<dbReference type="RefSeq" id="WP_189748481.1">
    <property type="nucleotide sequence ID" value="NZ_BMRL01000046.1"/>
</dbReference>
<reference evidence="2" key="1">
    <citation type="submission" date="2023-07" db="EMBL/GenBank/DDBJ databases">
        <title>Whole genome shotgun sequence of Streptomyces nojiriensis NBRC 13794.</title>
        <authorList>
            <person name="Komaki H."/>
            <person name="Tamura T."/>
        </authorList>
    </citation>
    <scope>NUCLEOTIDE SEQUENCE [LARGE SCALE GENOMIC DNA]</scope>
    <source>
        <strain evidence="2">NBRC 13794</strain>
    </source>
</reference>
<accession>A0ABQ3SL86</accession>
<dbReference type="GeneID" id="95587223"/>
<protein>
    <recommendedName>
        <fullName evidence="3">Sigma-70 family RNA polymerase sigma factor</fullName>
    </recommendedName>
</protein>
<proteinExistence type="predicted"/>
<evidence type="ECO:0008006" key="3">
    <source>
        <dbReference type="Google" id="ProtNLM"/>
    </source>
</evidence>
<organism evidence="1 2">
    <name type="scientific">Streptomyces nojiriensis</name>
    <dbReference type="NCBI Taxonomy" id="66374"/>
    <lineage>
        <taxon>Bacteria</taxon>
        <taxon>Bacillati</taxon>
        <taxon>Actinomycetota</taxon>
        <taxon>Actinomycetes</taxon>
        <taxon>Kitasatosporales</taxon>
        <taxon>Streptomycetaceae</taxon>
        <taxon>Streptomyces</taxon>
    </lineage>
</organism>
<dbReference type="Proteomes" id="UP000613974">
    <property type="component" value="Unassembled WGS sequence"/>
</dbReference>
<name>A0ABQ3SL86_9ACTN</name>
<gene>
    <name evidence="1" type="ORF">Snoj_28140</name>
</gene>
<evidence type="ECO:0000313" key="2">
    <source>
        <dbReference type="Proteomes" id="UP000613974"/>
    </source>
</evidence>
<sequence length="213" mass="24879">MVDGPDEEELPWQEAARTLFEERVGEWTRLIAVGLWKRHPMLRSQVQDMAHEALVRTYVVWLRDPEKRDRNPLPYARETANNLANDAYDKLAEPADEAGLQECERVFVARPSRASDLHGDYAGLVPHTPLDPLEDLVIPAIRRMKRTQRRDVAEMRSQGMEDQAIAERMKREPARIQTLMTKAAAELREDEQIQLHIRDRHRKTRRREEDTGE</sequence>
<dbReference type="EMBL" id="BNEC01000005">
    <property type="protein sequence ID" value="GHI68896.1"/>
    <property type="molecule type" value="Genomic_DNA"/>
</dbReference>